<dbReference type="AlphaFoldDB" id="A0A8B2NT44"/>
<sequence length="354" mass="38403">MTRYASELAHRLGRQAEAVCREYLSAGRREGRYWMVGDVRNTPGRSMFVRLVGPESGKGAAGKWTDAATGEHGDLLDVIRESCGLVEFKDVADEARRFLALPHPEPESAPRCGRKTPAPTSSPLAAKRLFSMARPISGTLAESYFRNRGVTALHGAGSLRFHPRCYYRPDEHAPTETWPALIASVTDLDGHQTGAHRTWLDPNGFSEARLGKAPIETPRRAMGDLLGNAVRFGVADEVMAAGEGIETMLSLRCVLPDMPMAAALSAAHLAALALPVTLRRLYIVCDDDPAGEEARNSLGERAEAEGIETLTVAPMLGDLNEDLRLRGLDALTASVRVQLAPQDVARFQKTIQLA</sequence>
<evidence type="ECO:0000313" key="3">
    <source>
        <dbReference type="EMBL" id="RAI01438.1"/>
    </source>
</evidence>
<dbReference type="RefSeq" id="WP_111344246.1">
    <property type="nucleotide sequence ID" value="NZ_QHHQ01000002.1"/>
</dbReference>
<name>A0A8B2NT44_9HYPH</name>
<evidence type="ECO:0000259" key="2">
    <source>
        <dbReference type="Pfam" id="PF23639"/>
    </source>
</evidence>
<keyword evidence="4" id="KW-1185">Reference proteome</keyword>
<gene>
    <name evidence="3" type="ORF">DLJ53_08350</name>
</gene>
<feature type="domain" description="DUF7146" evidence="2">
    <location>
        <begin position="124"/>
        <end position="232"/>
    </location>
</feature>
<protein>
    <submittedName>
        <fullName evidence="3">DNA primase</fullName>
    </submittedName>
</protein>
<proteinExistence type="predicted"/>
<dbReference type="InterPro" id="IPR055570">
    <property type="entry name" value="DUF7146"/>
</dbReference>
<feature type="domain" description="Toprim" evidence="1">
    <location>
        <begin position="239"/>
        <end position="327"/>
    </location>
</feature>
<dbReference type="Pfam" id="PF13362">
    <property type="entry name" value="Toprim_3"/>
    <property type="match status" value="1"/>
</dbReference>
<evidence type="ECO:0000313" key="4">
    <source>
        <dbReference type="Proteomes" id="UP000249590"/>
    </source>
</evidence>
<evidence type="ECO:0000259" key="1">
    <source>
        <dbReference type="Pfam" id="PF13362"/>
    </source>
</evidence>
<dbReference type="Proteomes" id="UP000249590">
    <property type="component" value="Unassembled WGS sequence"/>
</dbReference>
<comment type="caution">
    <text evidence="3">The sequence shown here is derived from an EMBL/GenBank/DDBJ whole genome shotgun (WGS) entry which is preliminary data.</text>
</comment>
<reference evidence="3 4" key="1">
    <citation type="submission" date="2018-05" db="EMBL/GenBank/DDBJ databases">
        <title>Acuticoccus sediminis sp. nov., isolated from deep-sea sediment of Indian Ocean.</title>
        <authorList>
            <person name="Liu X."/>
            <person name="Lai Q."/>
            <person name="Du Y."/>
            <person name="Sun F."/>
            <person name="Zhang X."/>
            <person name="Wang S."/>
            <person name="Shao Z."/>
        </authorList>
    </citation>
    <scope>NUCLEOTIDE SEQUENCE [LARGE SCALE GENOMIC DNA]</scope>
    <source>
        <strain evidence="3 4">PTG4-2</strain>
    </source>
</reference>
<accession>A0A8B2NT44</accession>
<dbReference type="Pfam" id="PF23639">
    <property type="entry name" value="DUF7146"/>
    <property type="match status" value="1"/>
</dbReference>
<dbReference type="EMBL" id="QHHQ01000002">
    <property type="protein sequence ID" value="RAI01438.1"/>
    <property type="molecule type" value="Genomic_DNA"/>
</dbReference>
<organism evidence="3 4">
    <name type="scientific">Acuticoccus sediminis</name>
    <dbReference type="NCBI Taxonomy" id="2184697"/>
    <lineage>
        <taxon>Bacteria</taxon>
        <taxon>Pseudomonadati</taxon>
        <taxon>Pseudomonadota</taxon>
        <taxon>Alphaproteobacteria</taxon>
        <taxon>Hyphomicrobiales</taxon>
        <taxon>Amorphaceae</taxon>
        <taxon>Acuticoccus</taxon>
    </lineage>
</organism>
<dbReference type="InterPro" id="IPR006171">
    <property type="entry name" value="TOPRIM_dom"/>
</dbReference>
<dbReference type="OrthoDB" id="9811157at2"/>